<feature type="domain" description="ABC transmembrane type-1" evidence="7">
    <location>
        <begin position="1"/>
        <end position="275"/>
    </location>
</feature>
<dbReference type="Gene3D" id="3.40.50.300">
    <property type="entry name" value="P-loop containing nucleotide triphosphate hydrolases"/>
    <property type="match status" value="1"/>
</dbReference>
<dbReference type="PROSITE" id="PS00211">
    <property type="entry name" value="ABC_TRANSPORTER_1"/>
    <property type="match status" value="1"/>
</dbReference>
<dbReference type="InterPro" id="IPR039421">
    <property type="entry name" value="Type_1_exporter"/>
</dbReference>
<reference evidence="8 9" key="1">
    <citation type="submission" date="2018-04" db="EMBL/GenBank/DDBJ databases">
        <title>Novel actinobacteria from marine sediment.</title>
        <authorList>
            <person name="Ng Z.Y."/>
            <person name="Tan G.Y.A."/>
        </authorList>
    </citation>
    <scope>NUCLEOTIDE SEQUENCE [LARGE SCALE GENOMIC DNA]</scope>
    <source>
        <strain evidence="8 9">TPS81</strain>
    </source>
</reference>
<dbReference type="Pfam" id="PF00005">
    <property type="entry name" value="ABC_tran"/>
    <property type="match status" value="1"/>
</dbReference>
<keyword evidence="4 5" id="KW-0472">Membrane</keyword>
<dbReference type="PANTHER" id="PTHR43394">
    <property type="entry name" value="ATP-DEPENDENT PERMEASE MDL1, MITOCHONDRIAL"/>
    <property type="match status" value="1"/>
</dbReference>
<feature type="transmembrane region" description="Helical" evidence="5">
    <location>
        <begin position="30"/>
        <end position="48"/>
    </location>
</feature>
<evidence type="ECO:0000256" key="3">
    <source>
        <dbReference type="ARBA" id="ARBA00022989"/>
    </source>
</evidence>
<sequence>MAHQVGEAMVPVIVGLVIDGAVATGDVRRGLLGLGLLAAVFVAFSWSYRIGARIIEGVAQGAEHELRVELARRVLHPRGGAERGRQPGALLSVATSDAQRTAMLTTAVAITAAAVTALAVTVVALLRVSVPLGLLVAVGLPPVLWLTHALGRPLERRSAVEQARVARAAGLATDLVRGLRVLKGIGAERAAADRYRAASRDSLRATLLAARAEGLYESGAPLVTGAFLALVAYVGGRLALAGDITVGELIAVVGLAQFLIGPMQRLFRAGAVFAQVRASADRVAEVLSAPPAVGAGTTEPADTAGALRLDGLAHGALRGLTLEVAPGEVAGVVVPDQAAATALLDCLGHRVCPAAGAVLLDGVPLDRLAPDRAHAAILVSDHEADLFEGSVLANVTAAARDHGRVPDALAAAAADEVAAGLPDGLDTVVSERGRSLSGGQRQRVALARALAADPPVLVLHDPTSAIDAVTEARVASGLRALRTGRTTVVLTTGPALLAVCDRVVLVLDGGIAATGRHADLVRDNADYRAAVLS</sequence>
<feature type="transmembrane region" description="Helical" evidence="5">
    <location>
        <begin position="102"/>
        <end position="126"/>
    </location>
</feature>
<evidence type="ECO:0000256" key="4">
    <source>
        <dbReference type="ARBA" id="ARBA00023136"/>
    </source>
</evidence>
<evidence type="ECO:0000256" key="1">
    <source>
        <dbReference type="ARBA" id="ARBA00004651"/>
    </source>
</evidence>
<evidence type="ECO:0000259" key="6">
    <source>
        <dbReference type="PROSITE" id="PS50893"/>
    </source>
</evidence>
<dbReference type="GO" id="GO:0005886">
    <property type="term" value="C:plasma membrane"/>
    <property type="evidence" value="ECO:0007669"/>
    <property type="project" value="UniProtKB-SubCell"/>
</dbReference>
<proteinExistence type="predicted"/>
<keyword evidence="3 5" id="KW-1133">Transmembrane helix</keyword>
<dbReference type="PANTHER" id="PTHR43394:SF1">
    <property type="entry name" value="ATP-BINDING CASSETTE SUB-FAMILY B MEMBER 10, MITOCHONDRIAL"/>
    <property type="match status" value="1"/>
</dbReference>
<dbReference type="EMBL" id="QEIN01000068">
    <property type="protein sequence ID" value="RCV59191.1"/>
    <property type="molecule type" value="Genomic_DNA"/>
</dbReference>
<evidence type="ECO:0000313" key="9">
    <source>
        <dbReference type="Proteomes" id="UP000253318"/>
    </source>
</evidence>
<dbReference type="PROSITE" id="PS50929">
    <property type="entry name" value="ABC_TM1F"/>
    <property type="match status" value="1"/>
</dbReference>
<name>A0A368T9D7_9ACTN</name>
<keyword evidence="2 5" id="KW-0812">Transmembrane</keyword>
<dbReference type="Gene3D" id="1.20.1560.10">
    <property type="entry name" value="ABC transporter type 1, transmembrane domain"/>
    <property type="match status" value="1"/>
</dbReference>
<accession>A0A368T9D7</accession>
<comment type="subcellular location">
    <subcellularLocation>
        <location evidence="1">Cell membrane</location>
        <topology evidence="1">Multi-pass membrane protein</topology>
    </subcellularLocation>
</comment>
<dbReference type="GO" id="GO:0016887">
    <property type="term" value="F:ATP hydrolysis activity"/>
    <property type="evidence" value="ECO:0007669"/>
    <property type="project" value="InterPro"/>
</dbReference>
<keyword evidence="8" id="KW-0547">Nucleotide-binding</keyword>
<evidence type="ECO:0000256" key="5">
    <source>
        <dbReference type="SAM" id="Phobius"/>
    </source>
</evidence>
<dbReference type="SUPFAM" id="SSF52540">
    <property type="entry name" value="P-loop containing nucleoside triphosphate hydrolases"/>
    <property type="match status" value="1"/>
</dbReference>
<feature type="domain" description="ABC transporter" evidence="6">
    <location>
        <begin position="301"/>
        <end position="533"/>
    </location>
</feature>
<dbReference type="InterPro" id="IPR011527">
    <property type="entry name" value="ABC1_TM_dom"/>
</dbReference>
<dbReference type="InterPro" id="IPR036640">
    <property type="entry name" value="ABC1_TM_sf"/>
</dbReference>
<comment type="caution">
    <text evidence="8">The sequence shown here is derived from an EMBL/GenBank/DDBJ whole genome shotgun (WGS) entry which is preliminary data.</text>
</comment>
<dbReference type="GO" id="GO:0005524">
    <property type="term" value="F:ATP binding"/>
    <property type="evidence" value="ECO:0007669"/>
    <property type="project" value="UniProtKB-KW"/>
</dbReference>
<evidence type="ECO:0000256" key="2">
    <source>
        <dbReference type="ARBA" id="ARBA00022692"/>
    </source>
</evidence>
<keyword evidence="8" id="KW-0067">ATP-binding</keyword>
<dbReference type="CDD" id="cd07346">
    <property type="entry name" value="ABC_6TM_exporters"/>
    <property type="match status" value="1"/>
</dbReference>
<feature type="transmembrane region" description="Helical" evidence="5">
    <location>
        <begin position="132"/>
        <end position="151"/>
    </location>
</feature>
<dbReference type="InterPro" id="IPR017871">
    <property type="entry name" value="ABC_transporter-like_CS"/>
</dbReference>
<dbReference type="AlphaFoldDB" id="A0A368T9D7"/>
<evidence type="ECO:0000259" key="7">
    <source>
        <dbReference type="PROSITE" id="PS50929"/>
    </source>
</evidence>
<dbReference type="GO" id="GO:0015421">
    <property type="term" value="F:ABC-type oligopeptide transporter activity"/>
    <property type="evidence" value="ECO:0007669"/>
    <property type="project" value="TreeGrafter"/>
</dbReference>
<dbReference type="Pfam" id="PF00664">
    <property type="entry name" value="ABC_membrane"/>
    <property type="match status" value="1"/>
</dbReference>
<organism evidence="8 9">
    <name type="scientific">Marinitenerispora sediminis</name>
    <dbReference type="NCBI Taxonomy" id="1931232"/>
    <lineage>
        <taxon>Bacteria</taxon>
        <taxon>Bacillati</taxon>
        <taxon>Actinomycetota</taxon>
        <taxon>Actinomycetes</taxon>
        <taxon>Streptosporangiales</taxon>
        <taxon>Nocardiopsidaceae</taxon>
        <taxon>Marinitenerispora</taxon>
    </lineage>
</organism>
<dbReference type="PROSITE" id="PS50893">
    <property type="entry name" value="ABC_TRANSPORTER_2"/>
    <property type="match status" value="1"/>
</dbReference>
<dbReference type="OrthoDB" id="4966664at2"/>
<dbReference type="InterPro" id="IPR003439">
    <property type="entry name" value="ABC_transporter-like_ATP-bd"/>
</dbReference>
<keyword evidence="9" id="KW-1185">Reference proteome</keyword>
<dbReference type="SUPFAM" id="SSF90123">
    <property type="entry name" value="ABC transporter transmembrane region"/>
    <property type="match status" value="1"/>
</dbReference>
<protein>
    <submittedName>
        <fullName evidence="8">Multidrug ABC transporter ATP-binding protein</fullName>
    </submittedName>
</protein>
<evidence type="ECO:0000313" key="8">
    <source>
        <dbReference type="EMBL" id="RCV59191.1"/>
    </source>
</evidence>
<gene>
    <name evidence="8" type="ORF">DEF24_10685</name>
</gene>
<dbReference type="InterPro" id="IPR027417">
    <property type="entry name" value="P-loop_NTPase"/>
</dbReference>
<dbReference type="Proteomes" id="UP000253318">
    <property type="component" value="Unassembled WGS sequence"/>
</dbReference>